<dbReference type="AlphaFoldDB" id="A0A174GAU1"/>
<name>A0A174GAU1_9CLOT</name>
<accession>A0A174GAU1</accession>
<proteinExistence type="predicted"/>
<reference evidence="1 2" key="1">
    <citation type="submission" date="2015-09" db="EMBL/GenBank/DDBJ databases">
        <authorList>
            <consortium name="Pathogen Informatics"/>
        </authorList>
    </citation>
    <scope>NUCLEOTIDE SEQUENCE [LARGE SCALE GENOMIC DNA]</scope>
    <source>
        <strain evidence="1 2">2789STDY5834855</strain>
    </source>
</reference>
<protein>
    <submittedName>
        <fullName evidence="1">Uncharacterized protein</fullName>
    </submittedName>
</protein>
<dbReference type="GeneID" id="83013654"/>
<gene>
    <name evidence="1" type="ORF">ERS852470_02749</name>
</gene>
<organism evidence="1 2">
    <name type="scientific">Clostridium disporicum</name>
    <dbReference type="NCBI Taxonomy" id="84024"/>
    <lineage>
        <taxon>Bacteria</taxon>
        <taxon>Bacillati</taxon>
        <taxon>Bacillota</taxon>
        <taxon>Clostridia</taxon>
        <taxon>Eubacteriales</taxon>
        <taxon>Clostridiaceae</taxon>
        <taxon>Clostridium</taxon>
    </lineage>
</organism>
<dbReference type="Proteomes" id="UP000095558">
    <property type="component" value="Unassembled WGS sequence"/>
</dbReference>
<dbReference type="RefSeq" id="WP_156327477.1">
    <property type="nucleotide sequence ID" value="NZ_CYYT01000008.1"/>
</dbReference>
<evidence type="ECO:0000313" key="1">
    <source>
        <dbReference type="EMBL" id="CUO58009.1"/>
    </source>
</evidence>
<dbReference type="EMBL" id="CYZV01000032">
    <property type="protein sequence ID" value="CUO58009.1"/>
    <property type="molecule type" value="Genomic_DNA"/>
</dbReference>
<sequence>MEELIRNYTGVTLTIGITGLPILITGEVAYVNNGIAAVRLEDKRTVYVNTAYIAFFN</sequence>
<evidence type="ECO:0000313" key="2">
    <source>
        <dbReference type="Proteomes" id="UP000095558"/>
    </source>
</evidence>